<dbReference type="EMBL" id="LT629791">
    <property type="protein sequence ID" value="SDU34068.1"/>
    <property type="molecule type" value="Genomic_DNA"/>
</dbReference>
<dbReference type="GO" id="GO:0005737">
    <property type="term" value="C:cytoplasm"/>
    <property type="evidence" value="ECO:0007669"/>
    <property type="project" value="TreeGrafter"/>
</dbReference>
<dbReference type="GO" id="GO:0008999">
    <property type="term" value="F:protein-N-terminal-alanine acetyltransferase activity"/>
    <property type="evidence" value="ECO:0007669"/>
    <property type="project" value="TreeGrafter"/>
</dbReference>
<evidence type="ECO:0000259" key="1">
    <source>
        <dbReference type="PROSITE" id="PS51186"/>
    </source>
</evidence>
<dbReference type="AlphaFoldDB" id="A0A1H2HRC1"/>
<dbReference type="CDD" id="cd04301">
    <property type="entry name" value="NAT_SF"/>
    <property type="match status" value="1"/>
</dbReference>
<sequence>MSDGHIVTDRFELVPLTVDDAAEMAGVLSDPGLYEFIGGAPPAVADLRAWYTRLVAGRSPDGRQQWFNWIVRRTPDARAVGTVQATVTDEGRQAEIAWIVGADFQGQGYATAAAGALVEWLDGRGVRTITAHVHPEHQASMVVAERAGLQPTDRFEDGERLWIRADVG</sequence>
<dbReference type="PANTHER" id="PTHR43441">
    <property type="entry name" value="RIBOSOMAL-PROTEIN-SERINE ACETYLTRANSFERASE"/>
    <property type="match status" value="1"/>
</dbReference>
<evidence type="ECO:0000313" key="3">
    <source>
        <dbReference type="Proteomes" id="UP000182977"/>
    </source>
</evidence>
<organism evidence="2 3">
    <name type="scientific">Jiangella alkaliphila</name>
    <dbReference type="NCBI Taxonomy" id="419479"/>
    <lineage>
        <taxon>Bacteria</taxon>
        <taxon>Bacillati</taxon>
        <taxon>Actinomycetota</taxon>
        <taxon>Actinomycetes</taxon>
        <taxon>Jiangellales</taxon>
        <taxon>Jiangellaceae</taxon>
        <taxon>Jiangella</taxon>
    </lineage>
</organism>
<keyword evidence="2" id="KW-0808">Transferase</keyword>
<dbReference type="RefSeq" id="WP_197683544.1">
    <property type="nucleotide sequence ID" value="NZ_KQ061220.1"/>
</dbReference>
<dbReference type="Proteomes" id="UP000182977">
    <property type="component" value="Chromosome I"/>
</dbReference>
<dbReference type="PROSITE" id="PS51186">
    <property type="entry name" value="GNAT"/>
    <property type="match status" value="1"/>
</dbReference>
<dbReference type="PANTHER" id="PTHR43441:SF10">
    <property type="entry name" value="ACETYLTRANSFERASE"/>
    <property type="match status" value="1"/>
</dbReference>
<protein>
    <submittedName>
        <fullName evidence="2">Protein N-acetyltransferase, RimJ/RimL family</fullName>
    </submittedName>
</protein>
<dbReference type="STRING" id="419479.SAMN04488563_1186"/>
<reference evidence="3" key="1">
    <citation type="submission" date="2016-10" db="EMBL/GenBank/DDBJ databases">
        <authorList>
            <person name="Varghese N."/>
            <person name="Submissions S."/>
        </authorList>
    </citation>
    <scope>NUCLEOTIDE SEQUENCE [LARGE SCALE GENOMIC DNA]</scope>
    <source>
        <strain evidence="3">DSM 45079</strain>
    </source>
</reference>
<accession>A0A1H2HRC1</accession>
<dbReference type="InterPro" id="IPR051908">
    <property type="entry name" value="Ribosomal_N-acetyltransferase"/>
</dbReference>
<proteinExistence type="predicted"/>
<evidence type="ECO:0000313" key="2">
    <source>
        <dbReference type="EMBL" id="SDU34068.1"/>
    </source>
</evidence>
<dbReference type="Pfam" id="PF13302">
    <property type="entry name" value="Acetyltransf_3"/>
    <property type="match status" value="1"/>
</dbReference>
<dbReference type="InterPro" id="IPR000182">
    <property type="entry name" value="GNAT_dom"/>
</dbReference>
<name>A0A1H2HRC1_9ACTN</name>
<dbReference type="Gene3D" id="3.40.630.30">
    <property type="match status" value="1"/>
</dbReference>
<keyword evidence="3" id="KW-1185">Reference proteome</keyword>
<feature type="domain" description="N-acetyltransferase" evidence="1">
    <location>
        <begin position="11"/>
        <end position="166"/>
    </location>
</feature>
<dbReference type="GO" id="GO:1990189">
    <property type="term" value="F:protein N-terminal-serine acetyltransferase activity"/>
    <property type="evidence" value="ECO:0007669"/>
    <property type="project" value="TreeGrafter"/>
</dbReference>
<dbReference type="SUPFAM" id="SSF55729">
    <property type="entry name" value="Acyl-CoA N-acyltransferases (Nat)"/>
    <property type="match status" value="1"/>
</dbReference>
<gene>
    <name evidence="2" type="ORF">SAMN04488563_1186</name>
</gene>
<dbReference type="InterPro" id="IPR016181">
    <property type="entry name" value="Acyl_CoA_acyltransferase"/>
</dbReference>